<dbReference type="CDD" id="cd13899">
    <property type="entry name" value="CuRO_3_Fet3p"/>
    <property type="match status" value="1"/>
</dbReference>
<evidence type="ECO:0000256" key="2">
    <source>
        <dbReference type="ARBA" id="ARBA00022448"/>
    </source>
</evidence>
<evidence type="ECO:0000256" key="8">
    <source>
        <dbReference type="ARBA" id="ARBA00022737"/>
    </source>
</evidence>
<dbReference type="PANTHER" id="PTHR11709:SF361">
    <property type="entry name" value="IRON TRANSPORT MULTICOPPER OXIDASE FET3"/>
    <property type="match status" value="1"/>
</dbReference>
<dbReference type="Pfam" id="PF00481">
    <property type="entry name" value="PP2C"/>
    <property type="match status" value="1"/>
</dbReference>
<keyword evidence="4" id="KW-0410">Iron transport</keyword>
<gene>
    <name evidence="23" type="ORF">GLAREA_05612</name>
</gene>
<organism evidence="23 24">
    <name type="scientific">Glarea lozoyensis (strain ATCC 20868 / MF5171)</name>
    <dbReference type="NCBI Taxonomy" id="1116229"/>
    <lineage>
        <taxon>Eukaryota</taxon>
        <taxon>Fungi</taxon>
        <taxon>Dikarya</taxon>
        <taxon>Ascomycota</taxon>
        <taxon>Pezizomycotina</taxon>
        <taxon>Leotiomycetes</taxon>
        <taxon>Helotiales</taxon>
        <taxon>Helotiaceae</taxon>
        <taxon>Glarea</taxon>
    </lineage>
</organism>
<dbReference type="Pfam" id="PF07732">
    <property type="entry name" value="Cu-oxidase_3"/>
    <property type="match status" value="1"/>
</dbReference>
<dbReference type="RefSeq" id="XP_008077092.1">
    <property type="nucleotide sequence ID" value="XM_008078901.1"/>
</dbReference>
<feature type="region of interest" description="Disordered" evidence="20">
    <location>
        <begin position="1266"/>
        <end position="1292"/>
    </location>
</feature>
<accession>S3DGM7</accession>
<keyword evidence="2" id="KW-0813">Transport</keyword>
<proteinExistence type="inferred from homology"/>
<keyword evidence="14" id="KW-0186">Copper</keyword>
<keyword evidence="15" id="KW-0406">Ion transport</keyword>
<keyword evidence="13" id="KW-0408">Iron</keyword>
<keyword evidence="17" id="KW-0325">Glycoprotein</keyword>
<dbReference type="InterPro" id="IPR033138">
    <property type="entry name" value="Cu_oxidase_CS"/>
</dbReference>
<dbReference type="InterPro" id="IPR036457">
    <property type="entry name" value="PPM-type-like_dom_sf"/>
</dbReference>
<dbReference type="Pfam" id="PF00394">
    <property type="entry name" value="Cu-oxidase"/>
    <property type="match status" value="1"/>
</dbReference>
<keyword evidence="12" id="KW-0560">Oxidoreductase</keyword>
<dbReference type="HOGENOM" id="CLU_262137_0_0_1"/>
<evidence type="ECO:0000256" key="3">
    <source>
        <dbReference type="ARBA" id="ARBA00022475"/>
    </source>
</evidence>
<reference evidence="23 24" key="1">
    <citation type="journal article" date="2013" name="BMC Genomics">
        <title>Genomics-driven discovery of the pneumocandin biosynthetic gene cluster in the fungus Glarea lozoyensis.</title>
        <authorList>
            <person name="Chen L."/>
            <person name="Yue Q."/>
            <person name="Zhang X."/>
            <person name="Xiang M."/>
            <person name="Wang C."/>
            <person name="Li S."/>
            <person name="Che Y."/>
            <person name="Ortiz-Lopez F.J."/>
            <person name="Bills G.F."/>
            <person name="Liu X."/>
            <person name="An Z."/>
        </authorList>
    </citation>
    <scope>NUCLEOTIDE SEQUENCE [LARGE SCALE GENOMIC DNA]</scope>
    <source>
        <strain evidence="24">ATCC 20868 / MF5171</strain>
    </source>
</reference>
<feature type="region of interest" description="Disordered" evidence="20">
    <location>
        <begin position="751"/>
        <end position="793"/>
    </location>
</feature>
<dbReference type="Pfam" id="PF07731">
    <property type="entry name" value="Cu-oxidase_2"/>
    <property type="match status" value="1"/>
</dbReference>
<keyword evidence="6" id="KW-0479">Metal-binding</keyword>
<evidence type="ECO:0000256" key="5">
    <source>
        <dbReference type="ARBA" id="ARBA00022692"/>
    </source>
</evidence>
<feature type="compositionally biased region" description="Basic and acidic residues" evidence="20">
    <location>
        <begin position="1274"/>
        <end position="1292"/>
    </location>
</feature>
<dbReference type="eggNOG" id="KOG0698">
    <property type="taxonomic scope" value="Eukaryota"/>
</dbReference>
<evidence type="ECO:0000256" key="15">
    <source>
        <dbReference type="ARBA" id="ARBA00023065"/>
    </source>
</evidence>
<dbReference type="PROSITE" id="PS00080">
    <property type="entry name" value="MULTICOPPER_OXIDASE2"/>
    <property type="match status" value="1"/>
</dbReference>
<keyword evidence="24" id="KW-1185">Reference proteome</keyword>
<dbReference type="GO" id="GO:0033573">
    <property type="term" value="C:high-affinity iron permease complex"/>
    <property type="evidence" value="ECO:0007669"/>
    <property type="project" value="TreeGrafter"/>
</dbReference>
<dbReference type="PANTHER" id="PTHR11709">
    <property type="entry name" value="MULTI-COPPER OXIDASE"/>
    <property type="match status" value="1"/>
</dbReference>
<evidence type="ECO:0000256" key="14">
    <source>
        <dbReference type="ARBA" id="ARBA00023008"/>
    </source>
</evidence>
<feature type="signal peptide" evidence="21">
    <location>
        <begin position="1"/>
        <end position="24"/>
    </location>
</feature>
<dbReference type="InterPro" id="IPR045087">
    <property type="entry name" value="Cu-oxidase_fam"/>
</dbReference>
<comment type="similarity">
    <text evidence="1">Belongs to the multicopper oxidase family.</text>
</comment>
<dbReference type="GO" id="GO:0004322">
    <property type="term" value="F:ferroxidase activity"/>
    <property type="evidence" value="ECO:0007669"/>
    <property type="project" value="TreeGrafter"/>
</dbReference>
<evidence type="ECO:0000256" key="16">
    <source>
        <dbReference type="ARBA" id="ARBA00023136"/>
    </source>
</evidence>
<dbReference type="InterPro" id="IPR001117">
    <property type="entry name" value="Cu-oxidase_2nd"/>
</dbReference>
<evidence type="ECO:0000256" key="18">
    <source>
        <dbReference type="ARBA" id="ARBA00037814"/>
    </source>
</evidence>
<evidence type="ECO:0000313" key="24">
    <source>
        <dbReference type="Proteomes" id="UP000016922"/>
    </source>
</evidence>
<evidence type="ECO:0000256" key="4">
    <source>
        <dbReference type="ARBA" id="ARBA00022496"/>
    </source>
</evidence>
<dbReference type="GO" id="GO:0033215">
    <property type="term" value="P:reductive iron assimilation"/>
    <property type="evidence" value="ECO:0007669"/>
    <property type="project" value="TreeGrafter"/>
</dbReference>
<dbReference type="InterPro" id="IPR001932">
    <property type="entry name" value="PPM-type_phosphatase-like_dom"/>
</dbReference>
<evidence type="ECO:0000256" key="21">
    <source>
        <dbReference type="SAM" id="SignalP"/>
    </source>
</evidence>
<evidence type="ECO:0000256" key="9">
    <source>
        <dbReference type="ARBA" id="ARBA00022801"/>
    </source>
</evidence>
<comment type="similarity">
    <text evidence="19">Belongs to the PP2C family.</text>
</comment>
<evidence type="ECO:0000256" key="7">
    <source>
        <dbReference type="ARBA" id="ARBA00022729"/>
    </source>
</evidence>
<protein>
    <submittedName>
        <fullName evidence="23">PP2C-like protein</fullName>
    </submittedName>
</protein>
<dbReference type="CDD" id="cd13877">
    <property type="entry name" value="CuRO_2_Fet3p_like"/>
    <property type="match status" value="1"/>
</dbReference>
<dbReference type="InterPro" id="IPR011707">
    <property type="entry name" value="Cu-oxidase-like_N"/>
</dbReference>
<keyword evidence="9 19" id="KW-0378">Hydrolase</keyword>
<feature type="region of interest" description="Disordered" evidence="20">
    <location>
        <begin position="950"/>
        <end position="970"/>
    </location>
</feature>
<dbReference type="FunFam" id="2.60.40.420:FF:000025">
    <property type="entry name" value="FET5p Multicopper oxidase"/>
    <property type="match status" value="1"/>
</dbReference>
<dbReference type="GO" id="GO:0004721">
    <property type="term" value="F:phosphoprotein phosphatase activity"/>
    <property type="evidence" value="ECO:0007669"/>
    <property type="project" value="UniProtKB-KW"/>
</dbReference>
<keyword evidence="11" id="KW-1133">Transmembrane helix</keyword>
<evidence type="ECO:0000313" key="23">
    <source>
        <dbReference type="EMBL" id="EPE36274.1"/>
    </source>
</evidence>
<feature type="chain" id="PRO_5004519848" evidence="21">
    <location>
        <begin position="25"/>
        <end position="1292"/>
    </location>
</feature>
<name>S3DGM7_GLAL2</name>
<evidence type="ECO:0000256" key="13">
    <source>
        <dbReference type="ARBA" id="ARBA00023004"/>
    </source>
</evidence>
<dbReference type="PROSITE" id="PS51746">
    <property type="entry name" value="PPM_2"/>
    <property type="match status" value="1"/>
</dbReference>
<dbReference type="CDD" id="cd00143">
    <property type="entry name" value="PP2Cc"/>
    <property type="match status" value="1"/>
</dbReference>
<dbReference type="PROSITE" id="PS01032">
    <property type="entry name" value="PPM_1"/>
    <property type="match status" value="1"/>
</dbReference>
<comment type="subcellular location">
    <subcellularLocation>
        <location evidence="18">Cell membrane</location>
        <topology evidence="18">Single-pass type I membrane protein</topology>
        <orientation evidence="18">Extracellular side</orientation>
    </subcellularLocation>
</comment>
<evidence type="ECO:0000256" key="1">
    <source>
        <dbReference type="ARBA" id="ARBA00010609"/>
    </source>
</evidence>
<dbReference type="GO" id="GO:0010106">
    <property type="term" value="P:cellular response to iron ion starvation"/>
    <property type="evidence" value="ECO:0007669"/>
    <property type="project" value="TreeGrafter"/>
</dbReference>
<sequence length="1292" mass="141801">MAISLSYFPILSVLLLACGRLAEAGTVVYDFNIGWVRANPDGQHERPVIGVNGKWPPPVMEATKGDRVIVNVENSLGNQSTTLHFHGLFQNGTTYMDGPGQVTQCDIASGQKVTYNFTVEQSGTYWYHSHDKGQYPDGIRAPFIIHDPEFPYQDQVDEEVTVSVSDWYHDEMTPLIAKFIYKGNPTGAEPVPNSALINDTMNFTLAVQPGKTYLFHMVNVGAFAGQYIWFEGHNMTIVEVDGVHTDQAEAQMIYLSAAQRCSFLLTTKNETTANYAFVASMDTSLFDVLPDDLQWNSTGHLVYNKDLPLPEAAEVAELDEFDDFTLVPYDHLPLYPEPDQTVTLDVIMDNLGDGRPYAFFNNISYVAPKVPTIYTVMSTGEDASNPAVYGEYSHPFVLEKDQIIDIVVNNLDSGKHPFHLHGHNFQTLVRTADEAGVFDATNTSQTVYPAIPMRRDTLVLHPDGNLVIRFKANNPGVWLFHCHIEWHMDQGLIATFIEAPLEMQKSLVIPDDHQALCRAKNTPMLGNAAGNTKDLFDLSGQTHPPNPLPAGFTTKGIVAMTFSVLAALLGLAAIAWYGLADMGEASRVEEERRIARMATDETTTVGTANERSESEGSVRKVGGQVKKSTKTQWLGPNTWHPIGPRARHSVFPNFRTVHVRPTFRDPLVVFQFIASFVSRSGQHQDHHRHSTLGGRRECATALPIQASRATRLQSSNAIRTVAGSAHPSYNHNPRTQRRYFHDYFVTNLPSSSLHPDSRTAAGPHHKLPRSESTPHTPGRGSSPAAAPPMFGPSRDLTVVRIPLRSAKHHFGVSLSRGTRPYNEDTYQAGTLEIPAFAKRAPISLSRSGKKPGATSADSASGDPQVFFFGVYDGHGGNECSDFLKERLHDYVEKTAGLFELGSSLKKGKGKSEDGEVVATQNSGQGKESLRNMEMKGKDEVGEAINLPIREGGGAYKQPKKGPAIESEEPEPIEANKPKVIELEKSLIHQWKETVGGYFRRFKPAYFSLPNTSDGSPAPDPEVSIESVLMYAFLKADLDFISAQARKPDPDSHSDSPLNNDDILGKPAFRASANDRIGGPTRFIGGSTASIALISTPTPTPFWHPASPSTLVVAHVGDTRILLCETATGLAKPVTTNHHPSSPIESTRLRRYAATFVTDSFGEERMSGLANTRAFGDMRSKRIGVSAEPELRRVELAPAEYSFIVLVSDGISGTLSDQEIVDVVKEARTPEQGARDVVAYATEVSTEGDNATCLVVRLGGWERRNEGGMGSLGTKEVRDFRRGEAEDPRRGRT</sequence>
<dbReference type="GO" id="GO:0005507">
    <property type="term" value="F:copper ion binding"/>
    <property type="evidence" value="ECO:0007669"/>
    <property type="project" value="InterPro"/>
</dbReference>
<dbReference type="PROSITE" id="PS00079">
    <property type="entry name" value="MULTICOPPER_OXIDASE1"/>
    <property type="match status" value="1"/>
</dbReference>
<dbReference type="FunFam" id="2.60.40.420:FF:000024">
    <property type="entry name" value="FET5p Multicopper oxidase"/>
    <property type="match status" value="1"/>
</dbReference>
<dbReference type="OrthoDB" id="2121828at2759"/>
<dbReference type="SUPFAM" id="SSF81606">
    <property type="entry name" value="PP2C-like"/>
    <property type="match status" value="1"/>
</dbReference>
<evidence type="ECO:0000256" key="11">
    <source>
        <dbReference type="ARBA" id="ARBA00022989"/>
    </source>
</evidence>
<keyword evidence="7 21" id="KW-0732">Signal</keyword>
<dbReference type="InterPro" id="IPR002355">
    <property type="entry name" value="Cu_oxidase_Cu_BS"/>
</dbReference>
<evidence type="ECO:0000256" key="19">
    <source>
        <dbReference type="RuleBase" id="RU003465"/>
    </source>
</evidence>
<dbReference type="InterPro" id="IPR011706">
    <property type="entry name" value="Cu-oxidase_C"/>
</dbReference>
<dbReference type="KEGG" id="glz:GLAREA_05612"/>
<dbReference type="InterPro" id="IPR008972">
    <property type="entry name" value="Cupredoxin"/>
</dbReference>
<dbReference type="CDD" id="cd13851">
    <property type="entry name" value="CuRO_1_Fet3p"/>
    <property type="match status" value="1"/>
</dbReference>
<dbReference type="Gene3D" id="3.60.40.10">
    <property type="entry name" value="PPM-type phosphatase domain"/>
    <property type="match status" value="1"/>
</dbReference>
<dbReference type="FunFam" id="2.60.40.420:FF:000022">
    <property type="entry name" value="FET5p Multicopper oxidase"/>
    <property type="match status" value="1"/>
</dbReference>
<keyword evidence="3" id="KW-1003">Cell membrane</keyword>
<feature type="domain" description="PPM-type phosphatase" evidence="22">
    <location>
        <begin position="841"/>
        <end position="1257"/>
    </location>
</feature>
<dbReference type="EMBL" id="KE145353">
    <property type="protein sequence ID" value="EPE36274.1"/>
    <property type="molecule type" value="Genomic_DNA"/>
</dbReference>
<dbReference type="InterPro" id="IPR000222">
    <property type="entry name" value="PP2C_BS"/>
</dbReference>
<dbReference type="Gene3D" id="2.60.40.420">
    <property type="entry name" value="Cupredoxins - blue copper proteins"/>
    <property type="match status" value="3"/>
</dbReference>
<evidence type="ECO:0000256" key="17">
    <source>
        <dbReference type="ARBA" id="ARBA00023180"/>
    </source>
</evidence>
<keyword evidence="5" id="KW-0812">Transmembrane</keyword>
<dbReference type="GeneID" id="19464666"/>
<evidence type="ECO:0000256" key="10">
    <source>
        <dbReference type="ARBA" id="ARBA00022912"/>
    </source>
</evidence>
<evidence type="ECO:0000259" key="22">
    <source>
        <dbReference type="PROSITE" id="PS51746"/>
    </source>
</evidence>
<dbReference type="SMART" id="SM00332">
    <property type="entry name" value="PP2Cc"/>
    <property type="match status" value="1"/>
</dbReference>
<evidence type="ECO:0000256" key="12">
    <source>
        <dbReference type="ARBA" id="ARBA00023002"/>
    </source>
</evidence>
<dbReference type="SUPFAM" id="SSF49503">
    <property type="entry name" value="Cupredoxins"/>
    <property type="match status" value="3"/>
</dbReference>
<keyword evidence="16" id="KW-0472">Membrane</keyword>
<keyword evidence="8" id="KW-0677">Repeat</keyword>
<evidence type="ECO:0000256" key="6">
    <source>
        <dbReference type="ARBA" id="ARBA00022723"/>
    </source>
</evidence>
<evidence type="ECO:0000256" key="20">
    <source>
        <dbReference type="SAM" id="MobiDB-lite"/>
    </source>
</evidence>
<keyword evidence="10 19" id="KW-0904">Protein phosphatase</keyword>
<feature type="region of interest" description="Disordered" evidence="20">
    <location>
        <begin position="602"/>
        <end position="639"/>
    </location>
</feature>
<dbReference type="InterPro" id="IPR044130">
    <property type="entry name" value="CuRO_2_Fet3-like"/>
</dbReference>
<dbReference type="eggNOG" id="KOG1263">
    <property type="taxonomic scope" value="Eukaryota"/>
</dbReference>
<dbReference type="Proteomes" id="UP000016922">
    <property type="component" value="Unassembled WGS sequence"/>
</dbReference>